<feature type="domain" description="Transposase IS66 central" evidence="2">
    <location>
        <begin position="196"/>
        <end position="344"/>
    </location>
</feature>
<reference evidence="4 5" key="1">
    <citation type="journal article" date="2021" name="Int. J. Syst. Evol. Microbiol.">
        <title>Reticulibacter mediterranei gen. nov., sp. nov., within the new family Reticulibacteraceae fam. nov., and Ktedonospora formicarum gen. nov., sp. nov., Ktedonobacter robiniae sp. nov., Dictyobacter formicarum sp. nov. and Dictyobacter arantiisoli sp. nov., belonging to the class Ktedonobacteria.</title>
        <authorList>
            <person name="Yabe S."/>
            <person name="Zheng Y."/>
            <person name="Wang C.M."/>
            <person name="Sakai Y."/>
            <person name="Abe K."/>
            <person name="Yokota A."/>
            <person name="Donadio S."/>
            <person name="Cavaletti L."/>
            <person name="Monciardini P."/>
        </authorList>
    </citation>
    <scope>NUCLEOTIDE SEQUENCE [LARGE SCALE GENOMIC DNA]</scope>
    <source>
        <strain evidence="4 5">SOSP1-30</strain>
    </source>
</reference>
<dbReference type="InterPro" id="IPR052344">
    <property type="entry name" value="Transposase-related"/>
</dbReference>
<dbReference type="Pfam" id="PF03050">
    <property type="entry name" value="DDE_Tnp_IS66"/>
    <property type="match status" value="1"/>
</dbReference>
<dbReference type="InterPro" id="IPR045618">
    <property type="entry name" value="DUF6444"/>
</dbReference>
<feature type="domain" description="DUF6444" evidence="3">
    <location>
        <begin position="61"/>
        <end position="118"/>
    </location>
</feature>
<dbReference type="PANTHER" id="PTHR33678:SF1">
    <property type="entry name" value="BLL1576 PROTEIN"/>
    <property type="match status" value="1"/>
</dbReference>
<protein>
    <recommendedName>
        <fullName evidence="6">IS66 family transposase</fullName>
    </recommendedName>
</protein>
<dbReference type="Pfam" id="PF20042">
    <property type="entry name" value="DUF6444"/>
    <property type="match status" value="1"/>
</dbReference>
<evidence type="ECO:0000313" key="5">
    <source>
        <dbReference type="Proteomes" id="UP000654345"/>
    </source>
</evidence>
<dbReference type="Proteomes" id="UP000654345">
    <property type="component" value="Unassembled WGS sequence"/>
</dbReference>
<organism evidence="4 5">
    <name type="scientific">Ktedonobacter robiniae</name>
    <dbReference type="NCBI Taxonomy" id="2778365"/>
    <lineage>
        <taxon>Bacteria</taxon>
        <taxon>Bacillati</taxon>
        <taxon>Chloroflexota</taxon>
        <taxon>Ktedonobacteria</taxon>
        <taxon>Ktedonobacterales</taxon>
        <taxon>Ktedonobacteraceae</taxon>
        <taxon>Ktedonobacter</taxon>
    </lineage>
</organism>
<evidence type="ECO:0000259" key="3">
    <source>
        <dbReference type="Pfam" id="PF20042"/>
    </source>
</evidence>
<gene>
    <name evidence="4" type="ORF">KSB_69930</name>
</gene>
<feature type="region of interest" description="Disordered" evidence="1">
    <location>
        <begin position="74"/>
        <end position="117"/>
    </location>
</feature>
<dbReference type="RefSeq" id="WP_201374791.1">
    <property type="nucleotide sequence ID" value="NZ_BNJG01000003.1"/>
</dbReference>
<evidence type="ECO:0000256" key="1">
    <source>
        <dbReference type="SAM" id="MobiDB-lite"/>
    </source>
</evidence>
<name>A0ABQ3V0S9_9CHLR</name>
<dbReference type="InterPro" id="IPR004291">
    <property type="entry name" value="Transposase_IS66_central"/>
</dbReference>
<evidence type="ECO:0000259" key="2">
    <source>
        <dbReference type="Pfam" id="PF03050"/>
    </source>
</evidence>
<accession>A0ABQ3V0S9</accession>
<comment type="caution">
    <text evidence="4">The sequence shown here is derived from an EMBL/GenBank/DDBJ whole genome shotgun (WGS) entry which is preliminary data.</text>
</comment>
<proteinExistence type="predicted"/>
<dbReference type="EMBL" id="BNJG01000003">
    <property type="protein sequence ID" value="GHO58518.1"/>
    <property type="molecule type" value="Genomic_DNA"/>
</dbReference>
<feature type="compositionally biased region" description="Basic and acidic residues" evidence="1">
    <location>
        <begin position="352"/>
        <end position="367"/>
    </location>
</feature>
<feature type="region of interest" description="Disordered" evidence="1">
    <location>
        <begin position="346"/>
        <end position="374"/>
    </location>
</feature>
<evidence type="ECO:0008006" key="6">
    <source>
        <dbReference type="Google" id="ProtNLM"/>
    </source>
</evidence>
<evidence type="ECO:0000313" key="4">
    <source>
        <dbReference type="EMBL" id="GHO58518.1"/>
    </source>
</evidence>
<sequence>MNRDEELDDLRAANQRLQEQVRHLEDDLRRSRQANDDLRAGLRLAISNLEAYQRLVASLDEVIVGLRERANTLEQRQAKDSHNSSLPPSSDRFARAPKSLRKKSGKKPGGQPGHEGHALRQVEAPDEFLIHRVKCCAQCHQDLGTCPARIAERRQVIDLPVKRLWVREHQVEEKQCPACFYLTRASFPADVLAPAQYGTSIQSVATYLVAGQAVPYARASQLLQDLFGVQLSPASIARSVQGCHQHLADWETKLKAALLQARVLHQDETGMRCGTSGWWVHVCSTEHLTHYGAHPSRGREGMDAIGIAPLFKGISVHDALPSYHGYQFTEALCNVHHLRDLHRGGTQARLGAGDEKAAVGHERDRRTGPRPRPA</sequence>
<dbReference type="PANTHER" id="PTHR33678">
    <property type="entry name" value="BLL1576 PROTEIN"/>
    <property type="match status" value="1"/>
</dbReference>
<keyword evidence="5" id="KW-1185">Reference proteome</keyword>